<evidence type="ECO:0000313" key="1">
    <source>
        <dbReference type="EMBL" id="UZE89739.1"/>
    </source>
</evidence>
<dbReference type="EMBL" id="ON704650">
    <property type="protein sequence ID" value="UZE89739.1"/>
    <property type="molecule type" value="Genomic_DNA"/>
</dbReference>
<sequence>MITRTPLFSRYEDSFLLYSFQTLNLLRSLKSSHLTKLLSSQATYLYHFACLTKYKYIQKYEVQQLIEWAVGTSPQTSPSQFHIEFIDKTNVLNLRSCQPKSSNFTFTTIWDTIHFLSLIIDDMVQTRKDNNIEIIIDQLQSMKALFYNVFLMLNCSVCRDHYMITKGVLILPIELIIKALNKEKNGLEITFVDYNYVENENIDSATIGKNILKKNLMIRTSMDYHNHINDFKWIQQNTKPPTHYKPMLWEEYKMQLSI</sequence>
<keyword evidence="2" id="KW-1185">Reference proteome</keyword>
<proteinExistence type="predicted"/>
<name>A0A9E7YF73_9ABAC</name>
<organism evidence="1 2">
    <name type="scientific">Parapoynx stagnalis nucleopolyhedrovirus</name>
    <dbReference type="NCBI Taxonomy" id="2993413"/>
    <lineage>
        <taxon>Viruses</taxon>
        <taxon>Viruses incertae sedis</taxon>
        <taxon>Naldaviricetes</taxon>
        <taxon>Lefavirales</taxon>
        <taxon>Baculoviridae</taxon>
        <taxon>Alphabaculovirus</taxon>
        <taxon>Alphabaculovirus pastagnalis</taxon>
    </lineage>
</organism>
<evidence type="ECO:0000313" key="2">
    <source>
        <dbReference type="Proteomes" id="UP001264959"/>
    </source>
</evidence>
<reference evidence="1" key="1">
    <citation type="journal article" date="2022" name="Viruses">
        <title>The Parapoynx stagnalis Nucleopolyhedrovirus (PastNPV), a Divergent Member of the Alphabaculovirus Group I Clade, Encodes a Homolog of Ran GTPase.</title>
        <authorList>
            <person name="Harrison R.L."/>
            <person name="Rowley D.L."/>
        </authorList>
    </citation>
    <scope>NUCLEOTIDE SEQUENCE</scope>
    <source>
        <strain evidence="1">BCIPV-473</strain>
    </source>
</reference>
<dbReference type="Proteomes" id="UP001264959">
    <property type="component" value="Segment"/>
</dbReference>
<accession>A0A9E7YF73</accession>
<dbReference type="Pfam" id="PF05214">
    <property type="entry name" value="Baculo_p33"/>
    <property type="match status" value="1"/>
</dbReference>
<dbReference type="InterPro" id="IPR007879">
    <property type="entry name" value="Baculo_p33"/>
</dbReference>
<protein>
    <submittedName>
        <fullName evidence="1">P33/sulfhydryloxidase</fullName>
    </submittedName>
</protein>